<sequence length="226" mass="25440">MQFPKASSLPSYLASFPHLQHLYLDIKTDDLQDAGPLHYTSYTLKSATFRSLPSLGIFTFPNLKSLEIIPGWSAPSIWAEDSRTCLAIALLQLLPMLTTLEIVEEQQVLESGGRPITGTFLKHFVVPHQPEVLHTRKILFPRLTDPVFRVAQKNEMVEQDFYDAISSRWIPDPALAREIGVACLRSARITVMWCLSPDPAVFGLSPLECFRDAGLRLEAAHKIVLW</sequence>
<reference evidence="1 2" key="1">
    <citation type="submission" date="2024-05" db="EMBL/GenBank/DDBJ databases">
        <title>A draft genome resource for the thread blight pathogen Marasmius tenuissimus strain MS-2.</title>
        <authorList>
            <person name="Yulfo-Soto G.E."/>
            <person name="Baruah I.K."/>
            <person name="Amoako-Attah I."/>
            <person name="Bukari Y."/>
            <person name="Meinhardt L.W."/>
            <person name="Bailey B.A."/>
            <person name="Cohen S.P."/>
        </authorList>
    </citation>
    <scope>NUCLEOTIDE SEQUENCE [LARGE SCALE GENOMIC DNA]</scope>
    <source>
        <strain evidence="1 2">MS-2</strain>
    </source>
</reference>
<organism evidence="1 2">
    <name type="scientific">Marasmius tenuissimus</name>
    <dbReference type="NCBI Taxonomy" id="585030"/>
    <lineage>
        <taxon>Eukaryota</taxon>
        <taxon>Fungi</taxon>
        <taxon>Dikarya</taxon>
        <taxon>Basidiomycota</taxon>
        <taxon>Agaricomycotina</taxon>
        <taxon>Agaricomycetes</taxon>
        <taxon>Agaricomycetidae</taxon>
        <taxon>Agaricales</taxon>
        <taxon>Marasmiineae</taxon>
        <taxon>Marasmiaceae</taxon>
        <taxon>Marasmius</taxon>
    </lineage>
</organism>
<comment type="caution">
    <text evidence="1">The sequence shown here is derived from an EMBL/GenBank/DDBJ whole genome shotgun (WGS) entry which is preliminary data.</text>
</comment>
<evidence type="ECO:0000313" key="1">
    <source>
        <dbReference type="EMBL" id="KAL0066033.1"/>
    </source>
</evidence>
<accession>A0ABR2ZZ09</accession>
<dbReference type="EMBL" id="JBBXMP010000039">
    <property type="protein sequence ID" value="KAL0066033.1"/>
    <property type="molecule type" value="Genomic_DNA"/>
</dbReference>
<keyword evidence="2" id="KW-1185">Reference proteome</keyword>
<evidence type="ECO:0000313" key="2">
    <source>
        <dbReference type="Proteomes" id="UP001437256"/>
    </source>
</evidence>
<name>A0ABR2ZZ09_9AGAR</name>
<proteinExistence type="predicted"/>
<gene>
    <name evidence="1" type="ORF">AAF712_006861</name>
</gene>
<dbReference type="Proteomes" id="UP001437256">
    <property type="component" value="Unassembled WGS sequence"/>
</dbReference>
<protein>
    <submittedName>
        <fullName evidence="1">Uncharacterized protein</fullName>
    </submittedName>
</protein>